<accession>A0A0K9P7A9</accession>
<dbReference type="Proteomes" id="UP000036987">
    <property type="component" value="Unassembled WGS sequence"/>
</dbReference>
<protein>
    <submittedName>
        <fullName evidence="1">Uncharacterized protein</fullName>
    </submittedName>
</protein>
<gene>
    <name evidence="1" type="ORF">ZOSMA_387G00040</name>
</gene>
<organism evidence="1 2">
    <name type="scientific">Zostera marina</name>
    <name type="common">Eelgrass</name>
    <dbReference type="NCBI Taxonomy" id="29655"/>
    <lineage>
        <taxon>Eukaryota</taxon>
        <taxon>Viridiplantae</taxon>
        <taxon>Streptophyta</taxon>
        <taxon>Embryophyta</taxon>
        <taxon>Tracheophyta</taxon>
        <taxon>Spermatophyta</taxon>
        <taxon>Magnoliopsida</taxon>
        <taxon>Liliopsida</taxon>
        <taxon>Zosteraceae</taxon>
        <taxon>Zostera</taxon>
    </lineage>
</organism>
<evidence type="ECO:0000313" key="1">
    <source>
        <dbReference type="EMBL" id="KMZ64065.1"/>
    </source>
</evidence>
<sequence length="76" mass="9008">MSPLELVLEIASIWTHGRSIYFIHPLKTMVRKLYTGGASTNGDIRRLRQRQRETVIIDLTSDDEDYETPQRSRRRY</sequence>
<evidence type="ECO:0000313" key="2">
    <source>
        <dbReference type="Proteomes" id="UP000036987"/>
    </source>
</evidence>
<name>A0A0K9P7A9_ZOSMR</name>
<reference evidence="2" key="1">
    <citation type="journal article" date="2016" name="Nature">
        <title>The genome of the seagrass Zostera marina reveals angiosperm adaptation to the sea.</title>
        <authorList>
            <person name="Olsen J.L."/>
            <person name="Rouze P."/>
            <person name="Verhelst B."/>
            <person name="Lin Y.-C."/>
            <person name="Bayer T."/>
            <person name="Collen J."/>
            <person name="Dattolo E."/>
            <person name="De Paoli E."/>
            <person name="Dittami S."/>
            <person name="Maumus F."/>
            <person name="Michel G."/>
            <person name="Kersting A."/>
            <person name="Lauritano C."/>
            <person name="Lohaus R."/>
            <person name="Toepel M."/>
            <person name="Tonon T."/>
            <person name="Vanneste K."/>
            <person name="Amirebrahimi M."/>
            <person name="Brakel J."/>
            <person name="Bostroem C."/>
            <person name="Chovatia M."/>
            <person name="Grimwood J."/>
            <person name="Jenkins J.W."/>
            <person name="Jueterbock A."/>
            <person name="Mraz A."/>
            <person name="Stam W.T."/>
            <person name="Tice H."/>
            <person name="Bornberg-Bauer E."/>
            <person name="Green P.J."/>
            <person name="Pearson G.A."/>
            <person name="Procaccini G."/>
            <person name="Duarte C.M."/>
            <person name="Schmutz J."/>
            <person name="Reusch T.B.H."/>
            <person name="Van de Peer Y."/>
        </authorList>
    </citation>
    <scope>NUCLEOTIDE SEQUENCE [LARGE SCALE GENOMIC DNA]</scope>
    <source>
        <strain evidence="2">cv. Finnish</strain>
    </source>
</reference>
<dbReference type="EMBL" id="LFYR01001190">
    <property type="protein sequence ID" value="KMZ64065.1"/>
    <property type="molecule type" value="Genomic_DNA"/>
</dbReference>
<keyword evidence="2" id="KW-1185">Reference proteome</keyword>
<comment type="caution">
    <text evidence="1">The sequence shown here is derived from an EMBL/GenBank/DDBJ whole genome shotgun (WGS) entry which is preliminary data.</text>
</comment>
<dbReference type="AlphaFoldDB" id="A0A0K9P7A9"/>
<proteinExistence type="predicted"/>